<feature type="chain" id="PRO_5045892374" description="Lipoprotein" evidence="1">
    <location>
        <begin position="20"/>
        <end position="244"/>
    </location>
</feature>
<evidence type="ECO:0000256" key="1">
    <source>
        <dbReference type="SAM" id="SignalP"/>
    </source>
</evidence>
<keyword evidence="1" id="KW-0732">Signal</keyword>
<dbReference type="EMBL" id="JBJXVJ010000002">
    <property type="protein sequence ID" value="MFN1217403.1"/>
    <property type="molecule type" value="Genomic_DNA"/>
</dbReference>
<evidence type="ECO:0008006" key="4">
    <source>
        <dbReference type="Google" id="ProtNLM"/>
    </source>
</evidence>
<gene>
    <name evidence="2" type="ORF">ACKW6Q_10570</name>
</gene>
<dbReference type="RefSeq" id="WP_409356636.1">
    <property type="nucleotide sequence ID" value="NZ_JBJXVJ010000002.1"/>
</dbReference>
<feature type="signal peptide" evidence="1">
    <location>
        <begin position="1"/>
        <end position="19"/>
    </location>
</feature>
<keyword evidence="3" id="KW-1185">Reference proteome</keyword>
<protein>
    <recommendedName>
        <fullName evidence="4">Lipoprotein</fullName>
    </recommendedName>
</protein>
<dbReference type="Proteomes" id="UP001634154">
    <property type="component" value="Unassembled WGS sequence"/>
</dbReference>
<dbReference type="PROSITE" id="PS51257">
    <property type="entry name" value="PROKAR_LIPOPROTEIN"/>
    <property type="match status" value="1"/>
</dbReference>
<comment type="caution">
    <text evidence="2">The sequence shown here is derived from an EMBL/GenBank/DDBJ whole genome shotgun (WGS) entry which is preliminary data.</text>
</comment>
<reference evidence="2 3" key="1">
    <citation type="submission" date="2024-12" db="EMBL/GenBank/DDBJ databases">
        <title>Draft genome sequence of Chryseobacterium kwangjuense AG447.</title>
        <authorList>
            <person name="Cheptsov V.S."/>
            <person name="Belov A."/>
            <person name="Zavarzina A.G."/>
        </authorList>
    </citation>
    <scope>NUCLEOTIDE SEQUENCE [LARGE SCALE GENOMIC DNA]</scope>
    <source>
        <strain evidence="2 3">AG447</strain>
    </source>
</reference>
<organism evidence="2 3">
    <name type="scientific">Chryseobacterium kwangjuense</name>
    <dbReference type="NCBI Taxonomy" id="267125"/>
    <lineage>
        <taxon>Bacteria</taxon>
        <taxon>Pseudomonadati</taxon>
        <taxon>Bacteroidota</taxon>
        <taxon>Flavobacteriia</taxon>
        <taxon>Flavobacteriales</taxon>
        <taxon>Weeksellaceae</taxon>
        <taxon>Chryseobacterium group</taxon>
        <taxon>Chryseobacterium</taxon>
    </lineage>
</organism>
<sequence length="244" mass="27748">MKKNLLLLTLFLLVLYSCKKETKPETGNKNNTLPVKNVKTDSVNHFSEQQPASFNSGKKPSDLVPAGYEIQYDAKGDLNLDGQTDIALIIRKKDDTLAARKMLILLKNKDQTYCLYKTSDSVLSDEYNEAGYKMHDPEDISIKEGDLHIDLYDAGPYGNQFSQFRYMDGELILIYLETYNMGAGSHSALFYQPLKGKVTHELINTMEEEMPSKSETIFIKKEKYVFETASPDVIVRKIYDKVDG</sequence>
<evidence type="ECO:0000313" key="2">
    <source>
        <dbReference type="EMBL" id="MFN1217403.1"/>
    </source>
</evidence>
<proteinExistence type="predicted"/>
<evidence type="ECO:0000313" key="3">
    <source>
        <dbReference type="Proteomes" id="UP001634154"/>
    </source>
</evidence>
<accession>A0ABW9K5E2</accession>
<name>A0ABW9K5E2_9FLAO</name>